<dbReference type="PANTHER" id="PTHR33064:SF37">
    <property type="entry name" value="RIBONUCLEASE H"/>
    <property type="match status" value="1"/>
</dbReference>
<feature type="region of interest" description="Disordered" evidence="1">
    <location>
        <begin position="1"/>
        <end position="63"/>
    </location>
</feature>
<dbReference type="InterPro" id="IPR043502">
    <property type="entry name" value="DNA/RNA_pol_sf"/>
</dbReference>
<dbReference type="PANTHER" id="PTHR33064">
    <property type="entry name" value="POL PROTEIN"/>
    <property type="match status" value="1"/>
</dbReference>
<name>A0A438CRI9_VITVI</name>
<accession>A0A438CRI9</accession>
<feature type="compositionally biased region" description="Basic and acidic residues" evidence="1">
    <location>
        <begin position="43"/>
        <end position="61"/>
    </location>
</feature>
<dbReference type="Pfam" id="PF17919">
    <property type="entry name" value="RT_RNaseH_2"/>
    <property type="match status" value="1"/>
</dbReference>
<evidence type="ECO:0000259" key="2">
    <source>
        <dbReference type="Pfam" id="PF17919"/>
    </source>
</evidence>
<feature type="region of interest" description="Disordered" evidence="1">
    <location>
        <begin position="283"/>
        <end position="303"/>
    </location>
</feature>
<dbReference type="AlphaFoldDB" id="A0A438CRI9"/>
<reference evidence="3 4" key="1">
    <citation type="journal article" date="2018" name="PLoS Genet.">
        <title>Population sequencing reveals clonal diversity and ancestral inbreeding in the grapevine cultivar Chardonnay.</title>
        <authorList>
            <person name="Roach M.J."/>
            <person name="Johnson D.L."/>
            <person name="Bohlmann J."/>
            <person name="van Vuuren H.J."/>
            <person name="Jones S.J."/>
            <person name="Pretorius I.S."/>
            <person name="Schmidt S.A."/>
            <person name="Borneman A.R."/>
        </authorList>
    </citation>
    <scope>NUCLEOTIDE SEQUENCE [LARGE SCALE GENOMIC DNA]</scope>
    <source>
        <strain evidence="4">cv. Chardonnay</strain>
        <tissue evidence="3">Leaf</tissue>
    </source>
</reference>
<dbReference type="InterPro" id="IPR041577">
    <property type="entry name" value="RT_RNaseH_2"/>
</dbReference>
<evidence type="ECO:0000256" key="1">
    <source>
        <dbReference type="SAM" id="MobiDB-lite"/>
    </source>
</evidence>
<dbReference type="InterPro" id="IPR043128">
    <property type="entry name" value="Rev_trsase/Diguanyl_cyclase"/>
</dbReference>
<dbReference type="EMBL" id="QGNW01002058">
    <property type="protein sequence ID" value="RVW25835.1"/>
    <property type="molecule type" value="Genomic_DNA"/>
</dbReference>
<evidence type="ECO:0000313" key="3">
    <source>
        <dbReference type="EMBL" id="RVW25835.1"/>
    </source>
</evidence>
<protein>
    <submittedName>
        <fullName evidence="3">Enzymatic polyprotein</fullName>
    </submittedName>
</protein>
<gene>
    <name evidence="3" type="primary">ORF_6</name>
    <name evidence="3" type="ORF">CK203_112749</name>
</gene>
<organism evidence="3 4">
    <name type="scientific">Vitis vinifera</name>
    <name type="common">Grape</name>
    <dbReference type="NCBI Taxonomy" id="29760"/>
    <lineage>
        <taxon>Eukaryota</taxon>
        <taxon>Viridiplantae</taxon>
        <taxon>Streptophyta</taxon>
        <taxon>Embryophyta</taxon>
        <taxon>Tracheophyta</taxon>
        <taxon>Spermatophyta</taxon>
        <taxon>Magnoliopsida</taxon>
        <taxon>eudicotyledons</taxon>
        <taxon>Gunneridae</taxon>
        <taxon>Pentapetalae</taxon>
        <taxon>rosids</taxon>
        <taxon>Vitales</taxon>
        <taxon>Vitaceae</taxon>
        <taxon>Viteae</taxon>
        <taxon>Vitis</taxon>
    </lineage>
</organism>
<dbReference type="SUPFAM" id="SSF56672">
    <property type="entry name" value="DNA/RNA polymerases"/>
    <property type="match status" value="1"/>
</dbReference>
<feature type="compositionally biased region" description="Polar residues" evidence="1">
    <location>
        <begin position="26"/>
        <end position="39"/>
    </location>
</feature>
<proteinExistence type="predicted"/>
<dbReference type="InterPro" id="IPR051320">
    <property type="entry name" value="Viral_Replic_Matur_Polypro"/>
</dbReference>
<feature type="domain" description="Reverse transcriptase/retrotransposon-derived protein RNase H-like" evidence="2">
    <location>
        <begin position="219"/>
        <end position="274"/>
    </location>
</feature>
<evidence type="ECO:0000313" key="4">
    <source>
        <dbReference type="Proteomes" id="UP000288805"/>
    </source>
</evidence>
<sequence>MLYEVMLNTSESESRTDSDNEDDINQLDSSGEISSQTSSDQEECIKETTRGKLPYEPDFSEKNIPTKARPIQMNKDLLSYCEKEIQDLLDKKLIRKSKSPWSCSTFYVQKQTELERGTPKLVINYKPLNDALRWIRYPIPNKKDLLQRIRFLGHHIHQGTITPIQRSIEFTDKFPDEIKDKKQLQCFLGSLNYVSNFIRDLSQLCAPFRQKLKKNLVPWNEDHTKIVKIVKSKVKTLPCLALANPEAFKIVETDASNIGFGGILKQKVDNQERIHKIMAPKKEKQPLKSIKKSPGSCSFSKDPIPSTTLKHSSSLTGINDLERCRTLERKLEIVDFLKGHLNLLEVQAPFFSLENGENKQFTLLVNEANLSEDEWNNFKSHKKGNRVSFELLIYPRKSSSVPECDPCRVKPVVSRR</sequence>
<dbReference type="Gene3D" id="3.10.10.10">
    <property type="entry name" value="HIV Type 1 Reverse Transcriptase, subunit A, domain 1"/>
    <property type="match status" value="1"/>
</dbReference>
<dbReference type="Proteomes" id="UP000288805">
    <property type="component" value="Unassembled WGS sequence"/>
</dbReference>
<dbReference type="Gene3D" id="3.30.70.270">
    <property type="match status" value="2"/>
</dbReference>
<comment type="caution">
    <text evidence="3">The sequence shown here is derived from an EMBL/GenBank/DDBJ whole genome shotgun (WGS) entry which is preliminary data.</text>
</comment>